<proteinExistence type="predicted"/>
<dbReference type="OrthoDB" id="691663at2759"/>
<keyword evidence="1" id="KW-0863">Zinc-finger</keyword>
<reference evidence="4" key="1">
    <citation type="submission" date="2020-10" db="EMBL/GenBank/DDBJ databases">
        <authorList>
            <person name="Han B."/>
            <person name="Lu T."/>
            <person name="Zhao Q."/>
            <person name="Huang X."/>
            <person name="Zhao Y."/>
        </authorList>
    </citation>
    <scope>NUCLEOTIDE SEQUENCE</scope>
</reference>
<name>A0A811NY52_9POAL</name>
<evidence type="ECO:0000256" key="2">
    <source>
        <dbReference type="SAM" id="MobiDB-lite"/>
    </source>
</evidence>
<keyword evidence="1" id="KW-0862">Zinc</keyword>
<dbReference type="EMBL" id="CAJGYO010000005">
    <property type="protein sequence ID" value="CAD6230106.1"/>
    <property type="molecule type" value="Genomic_DNA"/>
</dbReference>
<evidence type="ECO:0000259" key="3">
    <source>
        <dbReference type="PROSITE" id="PS50158"/>
    </source>
</evidence>
<dbReference type="PANTHER" id="PTHR37610">
    <property type="entry name" value="CCHC-TYPE DOMAIN-CONTAINING PROTEIN"/>
    <property type="match status" value="1"/>
</dbReference>
<dbReference type="GO" id="GO:0003676">
    <property type="term" value="F:nucleic acid binding"/>
    <property type="evidence" value="ECO:0007669"/>
    <property type="project" value="InterPro"/>
</dbReference>
<dbReference type="PROSITE" id="PS50158">
    <property type="entry name" value="ZF_CCHC"/>
    <property type="match status" value="1"/>
</dbReference>
<dbReference type="SMART" id="SM00343">
    <property type="entry name" value="ZnF_C2HC"/>
    <property type="match status" value="1"/>
</dbReference>
<feature type="compositionally biased region" description="Basic and acidic residues" evidence="2">
    <location>
        <begin position="1"/>
        <end position="20"/>
    </location>
</feature>
<comment type="caution">
    <text evidence="4">The sequence shown here is derived from an EMBL/GenBank/DDBJ whole genome shotgun (WGS) entry which is preliminary data.</text>
</comment>
<dbReference type="SUPFAM" id="SSF56672">
    <property type="entry name" value="DNA/RNA polymerases"/>
    <property type="match status" value="1"/>
</dbReference>
<evidence type="ECO:0000313" key="5">
    <source>
        <dbReference type="Proteomes" id="UP000604825"/>
    </source>
</evidence>
<dbReference type="Pfam" id="PF07727">
    <property type="entry name" value="RVT_2"/>
    <property type="match status" value="1"/>
</dbReference>
<organism evidence="4 5">
    <name type="scientific">Miscanthus lutarioriparius</name>
    <dbReference type="NCBI Taxonomy" id="422564"/>
    <lineage>
        <taxon>Eukaryota</taxon>
        <taxon>Viridiplantae</taxon>
        <taxon>Streptophyta</taxon>
        <taxon>Embryophyta</taxon>
        <taxon>Tracheophyta</taxon>
        <taxon>Spermatophyta</taxon>
        <taxon>Magnoliopsida</taxon>
        <taxon>Liliopsida</taxon>
        <taxon>Poales</taxon>
        <taxon>Poaceae</taxon>
        <taxon>PACMAD clade</taxon>
        <taxon>Panicoideae</taxon>
        <taxon>Andropogonodae</taxon>
        <taxon>Andropogoneae</taxon>
        <taxon>Saccharinae</taxon>
        <taxon>Miscanthus</taxon>
    </lineage>
</organism>
<dbReference type="InterPro" id="IPR036875">
    <property type="entry name" value="Znf_CCHC_sf"/>
</dbReference>
<dbReference type="InterPro" id="IPR001878">
    <property type="entry name" value="Znf_CCHC"/>
</dbReference>
<evidence type="ECO:0000313" key="4">
    <source>
        <dbReference type="EMBL" id="CAD6230106.1"/>
    </source>
</evidence>
<keyword evidence="1" id="KW-0479">Metal-binding</keyword>
<protein>
    <recommendedName>
        <fullName evidence="3">CCHC-type domain-containing protein</fullName>
    </recommendedName>
</protein>
<dbReference type="InterPro" id="IPR013103">
    <property type="entry name" value="RVT_2"/>
</dbReference>
<dbReference type="PANTHER" id="PTHR37610:SF40">
    <property type="entry name" value="OS01G0909600 PROTEIN"/>
    <property type="match status" value="1"/>
</dbReference>
<dbReference type="AlphaFoldDB" id="A0A811NY52"/>
<dbReference type="Pfam" id="PF00098">
    <property type="entry name" value="zf-CCHC"/>
    <property type="match status" value="1"/>
</dbReference>
<sequence>MDLEEQAKRKAAEEATKGSGEHNSGSDGGGDPLITKSEMRSMILELLEMGMIGSRPPELKLELTPNDVKLEGSKNYLSWARRVQVLLGGKGVEHYLAEDCVEPANKLSPEWRVWCTTNSTIVAWLLASMSSSVSKMVEAMHTTTQIWKALSNMYSKRGNVMVMMEIQNKADAVKQAGRPVEQYASELQYLWGELDHYASLHDSLPTMEEAVSAMVIEESRLRMMSSNNPIKSAYSTKAERECFNCGEKGHLSYNCPLLRNYGGRSGTRGGRGGARGDQGGGRGEGHAGGHGRGRGGSQANVATMESGPQVNAATIEEVPSLTLTGEQVKQWEQWQKIKSSEISKTNPAGPVIATTNHFGNFANYAHLGKGTQAQALASTYRHNIEWVIDSRASKHVTGISSSFKTYTPYSYSKTIQTADGTSQPIHGEKRTGRVIGTGVRRNGLWFINQAESALAAAIGAQEREVFLLHCRGTFITIMVVYVDDIVITGDDVEEIKCLKENLGRAFEVKDLGPLRYFLGIEIARSPKGIVLSQRKYVLDLLTETGMLGCRPCSTPIDKNHQTIAQSGDPVNREKYQRLVGRLIYLCHTRPDISYALRPLRNETMMFHCDNIAAINIANNPVQFDRTKHVEIDRFFIKEKLDSGILRLEYVKSCSQLADYFTKGLGPSENELSCNKMGMLDIFSPS</sequence>
<dbReference type="Gene3D" id="4.10.60.10">
    <property type="entry name" value="Zinc finger, CCHC-type"/>
    <property type="match status" value="1"/>
</dbReference>
<accession>A0A811NY52</accession>
<dbReference type="InterPro" id="IPR043502">
    <property type="entry name" value="DNA/RNA_pol_sf"/>
</dbReference>
<feature type="region of interest" description="Disordered" evidence="2">
    <location>
        <begin position="264"/>
        <end position="298"/>
    </location>
</feature>
<evidence type="ECO:0000256" key="1">
    <source>
        <dbReference type="PROSITE-ProRule" id="PRU00047"/>
    </source>
</evidence>
<feature type="domain" description="CCHC-type" evidence="3">
    <location>
        <begin position="242"/>
        <end position="256"/>
    </location>
</feature>
<dbReference type="Proteomes" id="UP000604825">
    <property type="component" value="Unassembled WGS sequence"/>
</dbReference>
<gene>
    <name evidence="4" type="ORF">NCGR_LOCUS20505</name>
</gene>
<dbReference type="GO" id="GO:0008270">
    <property type="term" value="F:zinc ion binding"/>
    <property type="evidence" value="ECO:0007669"/>
    <property type="project" value="UniProtKB-KW"/>
</dbReference>
<feature type="compositionally biased region" description="Gly residues" evidence="2">
    <location>
        <begin position="264"/>
        <end position="296"/>
    </location>
</feature>
<keyword evidence="5" id="KW-1185">Reference proteome</keyword>
<feature type="region of interest" description="Disordered" evidence="2">
    <location>
        <begin position="1"/>
        <end position="34"/>
    </location>
</feature>
<dbReference type="SUPFAM" id="SSF57756">
    <property type="entry name" value="Retrovirus zinc finger-like domains"/>
    <property type="match status" value="1"/>
</dbReference>